<dbReference type="RefSeq" id="WP_003088902.1">
    <property type="nucleotide sequence ID" value="NZ_AP014622.1"/>
</dbReference>
<evidence type="ECO:0000313" key="6">
    <source>
        <dbReference type="EMBL" id="RPM13439.1"/>
    </source>
</evidence>
<dbReference type="AlphaFoldDB" id="A0A072ZNX6"/>
<accession>A0A1S1C7F7</accession>
<evidence type="ECO:0000313" key="1">
    <source>
        <dbReference type="EMBL" id="CRO33717.1"/>
    </source>
</evidence>
<reference evidence="4 9" key="3">
    <citation type="submission" date="2017-05" db="EMBL/GenBank/DDBJ databases">
        <authorList>
            <person name="Song R."/>
            <person name="Chenine A.L."/>
            <person name="Ruprecht R.M."/>
        </authorList>
    </citation>
    <scope>NUCLEOTIDE SEQUENCE [LARGE SCALE GENOMIC DNA]</scope>
    <source>
        <strain evidence="4 9">S567_C10_BS</strain>
    </source>
</reference>
<evidence type="ECO:0000313" key="9">
    <source>
        <dbReference type="Proteomes" id="UP000194857"/>
    </source>
</evidence>
<reference evidence="7" key="10">
    <citation type="submission" date="2023-10" db="EMBL/GenBank/DDBJ databases">
        <title>Pathogen: clinical or host-associated sample.</title>
        <authorList>
            <person name="Hergert J."/>
            <person name="Casey R."/>
            <person name="Wagner J."/>
            <person name="Young E.L."/>
            <person name="Oakeson K.F."/>
        </authorList>
    </citation>
    <scope>NUCLEOTIDE SEQUENCE</scope>
    <source>
        <strain evidence="7">2021CK-01020</strain>
    </source>
</reference>
<gene>
    <name evidence="4" type="ORF">CAZ10_25020</name>
    <name evidence="5" type="ORF">DT376_31880</name>
    <name evidence="2" type="ORF">GNQ48_20085</name>
    <name evidence="3" type="ORF">GUL26_23265</name>
    <name evidence="6" type="ORF">IPC1295_17730</name>
    <name evidence="7" type="ORF">L4V69_20010</name>
    <name evidence="1" type="ORF">PAERUG_P19_London_7_VIM_2_05_10_01389</name>
</gene>
<accession>A0A072ZNX6</accession>
<organism evidence="4 9">
    <name type="scientific">Pseudomonas aeruginosa</name>
    <dbReference type="NCBI Taxonomy" id="287"/>
    <lineage>
        <taxon>Bacteria</taxon>
        <taxon>Pseudomonadati</taxon>
        <taxon>Pseudomonadota</taxon>
        <taxon>Gammaproteobacteria</taxon>
        <taxon>Pseudomonadales</taxon>
        <taxon>Pseudomonadaceae</taxon>
        <taxon>Pseudomonas</taxon>
    </lineage>
</organism>
<dbReference type="EMBL" id="CVVU01000066">
    <property type="protein sequence ID" value="CRO33717.1"/>
    <property type="molecule type" value="Genomic_DNA"/>
</dbReference>
<evidence type="ECO:0000313" key="11">
    <source>
        <dbReference type="Proteomes" id="UP000284767"/>
    </source>
</evidence>
<evidence type="ECO:0000313" key="4">
    <source>
        <dbReference type="EMBL" id="OTI57936.1"/>
    </source>
</evidence>
<reference evidence="3" key="8">
    <citation type="submission" date="2020-01" db="EMBL/GenBank/DDBJ databases">
        <title>Bacteria Cultured from War Wounds Associated with the Conflict in Eastern Ukraine.</title>
        <authorList>
            <person name="Snesrud E."/>
            <person name="Galac M.R."/>
            <person name="Mc Gann P."/>
            <person name="Valentine K."/>
            <person name="Viacheslav K."/>
        </authorList>
    </citation>
    <scope>NUCLEOTIDE SEQUENCE</scope>
    <source>
        <strain evidence="3">VNMU148</strain>
    </source>
</reference>
<evidence type="ECO:0000313" key="12">
    <source>
        <dbReference type="Proteomes" id="UP000433532"/>
    </source>
</evidence>
<reference evidence="6 11" key="4">
    <citation type="submission" date="2017-08" db="EMBL/GenBank/DDBJ databases">
        <authorList>
            <person name="Feschi L."/>
            <person name="Jeukens J."/>
            <person name="Emond-Rheault J.-G."/>
            <person name="Kukavica-Ibrulj I."/>
            <person name="Boyle B."/>
            <person name="Levesque R.C."/>
        </authorList>
    </citation>
    <scope>NUCLEOTIDE SEQUENCE [LARGE SCALE GENOMIC DNA]</scope>
    <source>
        <strain evidence="6 11">PA-W36</strain>
    </source>
</reference>
<dbReference type="EMBL" id="NFFZ01000015">
    <property type="protein sequence ID" value="OTI57936.1"/>
    <property type="molecule type" value="Genomic_DNA"/>
</dbReference>
<protein>
    <submittedName>
        <fullName evidence="4">Uncharacterized protein</fullName>
    </submittedName>
</protein>
<dbReference type="EMBL" id="WOAD01000018">
    <property type="protein sequence ID" value="MUI37311.1"/>
    <property type="molecule type" value="Genomic_DNA"/>
</dbReference>
<sequence>MQAFMVHFSDAGQPGRTVLTTFAPTLSTSEAHVRLQLCYPLLFPQRLSAVRVYPLLPAAARE</sequence>
<reference evidence="2 12" key="7">
    <citation type="submission" date="2019-11" db="EMBL/GenBank/DDBJ databases">
        <title>Genomes of ocular Pseudomonas aeruginosa isolates.</title>
        <authorList>
            <person name="Khan M."/>
            <person name="Rice S.A."/>
            <person name="Willcox M.D.P."/>
            <person name="Stapleton F."/>
        </authorList>
    </citation>
    <scope>NUCLEOTIDE SEQUENCE [LARGE SCALE GENOMIC DNA]</scope>
    <source>
        <strain evidence="2 12">PA221</strain>
    </source>
</reference>
<evidence type="ECO:0000313" key="5">
    <source>
        <dbReference type="EMBL" id="RCI70929.1"/>
    </source>
</evidence>
<dbReference type="EMBL" id="WXZT01000016">
    <property type="protein sequence ID" value="MZZ15178.1"/>
    <property type="molecule type" value="Genomic_DNA"/>
</dbReference>
<evidence type="ECO:0000313" key="8">
    <source>
        <dbReference type="Proteomes" id="UP000045039"/>
    </source>
</evidence>
<dbReference type="EMBL" id="CP136986">
    <property type="protein sequence ID" value="WOS81366.1"/>
    <property type="molecule type" value="Genomic_DNA"/>
</dbReference>
<reference evidence="5 10" key="5">
    <citation type="submission" date="2018-07" db="EMBL/GenBank/DDBJ databases">
        <title>Mechanisms of high-level aminoglycoside resistance among Gram-negative pathogens in Brazil.</title>
        <authorList>
            <person name="Ballaben A.S."/>
            <person name="Darini A.L.C."/>
            <person name="Doi Y."/>
        </authorList>
    </citation>
    <scope>NUCLEOTIDE SEQUENCE [LARGE SCALE GENOMIC DNA]</scope>
    <source>
        <strain evidence="5 10">B2-305</strain>
    </source>
</reference>
<evidence type="ECO:0000313" key="10">
    <source>
        <dbReference type="Proteomes" id="UP000253594"/>
    </source>
</evidence>
<reference evidence="8" key="2">
    <citation type="submission" date="2015-06" db="EMBL/GenBank/DDBJ databases">
        <authorList>
            <person name="Radhakrishnan Rajesh"/>
            <person name="Underwood Anthony"/>
            <person name="Al-Shahib Ali"/>
        </authorList>
    </citation>
    <scope>NUCLEOTIDE SEQUENCE [LARGE SCALE GENOMIC DNA]</scope>
    <source>
        <strain evidence="8">P19_London_7_VIM_2_05_10</strain>
    </source>
</reference>
<dbReference type="Proteomes" id="UP001297540">
    <property type="component" value="Chromosome"/>
</dbReference>
<dbReference type="Proteomes" id="UP000644192">
    <property type="component" value="Unassembled WGS sequence"/>
</dbReference>
<dbReference type="OMA" id="MQAFVVH"/>
<reference evidence="7" key="9">
    <citation type="submission" date="2023-06" db="EMBL/GenBank/DDBJ databases">
        <authorList>
            <consortium name="Clinical and Environmental Microbiology Branch: Whole genome sequencing antimicrobial resistance pathogens in the healthcare setting"/>
        </authorList>
    </citation>
    <scope>NUCLEOTIDE SEQUENCE</scope>
    <source>
        <strain evidence="7">2021CK-01020</strain>
    </source>
</reference>
<dbReference type="Proteomes" id="UP000045039">
    <property type="component" value="Unassembled WGS sequence"/>
</dbReference>
<dbReference type="Proteomes" id="UP000284767">
    <property type="component" value="Unassembled WGS sequence"/>
</dbReference>
<evidence type="ECO:0000313" key="3">
    <source>
        <dbReference type="EMBL" id="MZZ15178.1"/>
    </source>
</evidence>
<dbReference type="KEGG" id="paeb:NCGM1900_4340"/>
<evidence type="ECO:0000313" key="7">
    <source>
        <dbReference type="EMBL" id="WOS81366.1"/>
    </source>
</evidence>
<dbReference type="EMBL" id="NSNE01000010">
    <property type="protein sequence ID" value="RPM13439.1"/>
    <property type="molecule type" value="Genomic_DNA"/>
</dbReference>
<evidence type="ECO:0000313" key="2">
    <source>
        <dbReference type="EMBL" id="MUI37311.1"/>
    </source>
</evidence>
<proteinExistence type="predicted"/>
<reference evidence="1" key="1">
    <citation type="submission" date="2015-06" db="EMBL/GenBank/DDBJ databases">
        <authorList>
            <person name="Radhakrishnan R."/>
            <person name="Underwood A."/>
            <person name="Al-Shahib A."/>
        </authorList>
    </citation>
    <scope>NUCLEOTIDE SEQUENCE</scope>
    <source>
        <strain evidence="1">P19_London_7_VIM_2_05_10</strain>
    </source>
</reference>
<dbReference type="Proteomes" id="UP000253594">
    <property type="component" value="Unassembled WGS sequence"/>
</dbReference>
<dbReference type="Proteomes" id="UP000194857">
    <property type="component" value="Unassembled WGS sequence"/>
</dbReference>
<dbReference type="EMBL" id="QORE01001726">
    <property type="protein sequence ID" value="RCI70929.1"/>
    <property type="molecule type" value="Genomic_DNA"/>
</dbReference>
<reference evidence="6 11" key="6">
    <citation type="submission" date="2019-01" db="EMBL/GenBank/DDBJ databases">
        <title>The Pseudomonas aeruginosa pan-genome provides new insights on its population structure, horizontal gene transfer and pathogenicity.</title>
        <authorList>
            <person name="Freschi L."/>
            <person name="Vincent A.T."/>
            <person name="Jeukens J."/>
            <person name="Emond-Rheault J.-G."/>
            <person name="Kukavica-Ibrulj I."/>
            <person name="Dupont M.-J."/>
            <person name="Charette S.J."/>
            <person name="Boyle B."/>
            <person name="Levesque R.C."/>
        </authorList>
    </citation>
    <scope>NUCLEOTIDE SEQUENCE [LARGE SCALE GENOMIC DNA]</scope>
    <source>
        <strain evidence="6 11">PA-W36</strain>
    </source>
</reference>
<name>A0A072ZNX6_PSEAI</name>
<dbReference type="Proteomes" id="UP000433532">
    <property type="component" value="Unassembled WGS sequence"/>
</dbReference>